<evidence type="ECO:0008006" key="3">
    <source>
        <dbReference type="Google" id="ProtNLM"/>
    </source>
</evidence>
<organism evidence="2">
    <name type="scientific">Emiliania huxleyi</name>
    <name type="common">Coccolithophore</name>
    <name type="synonym">Pontosphaera huxleyi</name>
    <dbReference type="NCBI Taxonomy" id="2903"/>
    <lineage>
        <taxon>Eukaryota</taxon>
        <taxon>Haptista</taxon>
        <taxon>Haptophyta</taxon>
        <taxon>Prymnesiophyceae</taxon>
        <taxon>Isochrysidales</taxon>
        <taxon>Noelaerhabdaceae</taxon>
        <taxon>Emiliania</taxon>
    </lineage>
</organism>
<reference evidence="2" key="1">
    <citation type="submission" date="2021-01" db="EMBL/GenBank/DDBJ databases">
        <authorList>
            <person name="Corre E."/>
            <person name="Pelletier E."/>
            <person name="Niang G."/>
            <person name="Scheremetjew M."/>
            <person name="Finn R."/>
            <person name="Kale V."/>
            <person name="Holt S."/>
            <person name="Cochrane G."/>
            <person name="Meng A."/>
            <person name="Brown T."/>
            <person name="Cohen L."/>
        </authorList>
    </citation>
    <scope>NUCLEOTIDE SEQUENCE</scope>
    <source>
        <strain evidence="2">379</strain>
    </source>
</reference>
<name>A0A6U9E8A2_EMIHU</name>
<feature type="chain" id="PRO_5030160611" description="Plastid lipid-associated protein/fibrillin conserved domain-containing protein" evidence="1">
    <location>
        <begin position="21"/>
        <end position="324"/>
    </location>
</feature>
<sequence length="324" mass="35185">MPFLLAAATALSLAPAITHTHRASYAPRHDALSPGQRPDTPRMAVAAAPAPLVAAATNTELKMQIMQLAAALDRGQAYNPTSSGAYAERMEIMDGLLQQLVASSPPLPTALSELDGEWELVFTSVAHGIFRSSPFFLAIREAYARDGEPDKAELFFKLHELQTCSWGISKIGRVAQLIDSSKGYLYSEFDTNLLSLTTIPVIGFWKLLPTFGGCVITASKVELQGDRLAMEVDYTTSRPVPGLSGLRPLPGGAGKWIAEQIWNLRVPVGAVWKLLPWNKGLAPTCAVKLVYHDGDMRIVEEDGGSLFVYMRPVAPRPIDGPQFK</sequence>
<gene>
    <name evidence="2" type="ORF">EHUX00137_LOCUS28044</name>
</gene>
<feature type="signal peptide" evidence="1">
    <location>
        <begin position="1"/>
        <end position="20"/>
    </location>
</feature>
<evidence type="ECO:0000313" key="2">
    <source>
        <dbReference type="EMBL" id="CAE0566857.1"/>
    </source>
</evidence>
<dbReference type="PANTHER" id="PTHR31906">
    <property type="entry name" value="PLASTID-LIPID-ASSOCIATED PROTEIN 4, CHLOROPLASTIC-RELATED"/>
    <property type="match status" value="1"/>
</dbReference>
<accession>A0A6U9E8A2</accession>
<protein>
    <recommendedName>
        <fullName evidence="3">Plastid lipid-associated protein/fibrillin conserved domain-containing protein</fullName>
    </recommendedName>
</protein>
<proteinExistence type="predicted"/>
<evidence type="ECO:0000256" key="1">
    <source>
        <dbReference type="SAM" id="SignalP"/>
    </source>
</evidence>
<dbReference type="EMBL" id="HBIR01035949">
    <property type="protein sequence ID" value="CAE0566857.1"/>
    <property type="molecule type" value="Transcribed_RNA"/>
</dbReference>
<dbReference type="AlphaFoldDB" id="A0A6U9E8A2"/>
<keyword evidence="1" id="KW-0732">Signal</keyword>
<dbReference type="InterPro" id="IPR039633">
    <property type="entry name" value="PAP"/>
</dbReference>